<dbReference type="Proteomes" id="UP000241394">
    <property type="component" value="Chromosome LG1"/>
</dbReference>
<organism evidence="2 3">
    <name type="scientific">Actinidia chinensis var. chinensis</name>
    <name type="common">Chinese soft-hair kiwi</name>
    <dbReference type="NCBI Taxonomy" id="1590841"/>
    <lineage>
        <taxon>Eukaryota</taxon>
        <taxon>Viridiplantae</taxon>
        <taxon>Streptophyta</taxon>
        <taxon>Embryophyta</taxon>
        <taxon>Tracheophyta</taxon>
        <taxon>Spermatophyta</taxon>
        <taxon>Magnoliopsida</taxon>
        <taxon>eudicotyledons</taxon>
        <taxon>Gunneridae</taxon>
        <taxon>Pentapetalae</taxon>
        <taxon>asterids</taxon>
        <taxon>Ericales</taxon>
        <taxon>Actinidiaceae</taxon>
        <taxon>Actinidia</taxon>
    </lineage>
</organism>
<feature type="region of interest" description="Disordered" evidence="1">
    <location>
        <begin position="1"/>
        <end position="73"/>
    </location>
</feature>
<evidence type="ECO:0000313" key="3">
    <source>
        <dbReference type="Proteomes" id="UP000241394"/>
    </source>
</evidence>
<dbReference type="OrthoDB" id="10260897at2759"/>
<feature type="compositionally biased region" description="Basic and acidic residues" evidence="1">
    <location>
        <begin position="22"/>
        <end position="36"/>
    </location>
</feature>
<comment type="caution">
    <text evidence="2">The sequence shown here is derived from an EMBL/GenBank/DDBJ whole genome shotgun (WGS) entry which is preliminary data.</text>
</comment>
<dbReference type="EMBL" id="NKQK01000001">
    <property type="protein sequence ID" value="PSS35709.1"/>
    <property type="molecule type" value="Genomic_DNA"/>
</dbReference>
<keyword evidence="3" id="KW-1185">Reference proteome</keyword>
<name>A0A2R6S0E7_ACTCC</name>
<dbReference type="AlphaFoldDB" id="A0A2R6S0E7"/>
<sequence length="97" mass="10941">MAIDSGSQEQFHKSHRSPHSGAKSDKSKNKGDDQKQHNPKAFAFSSSVKAKPCNRGLRRKSRAGLMSQPLTEPPQNRKLRWCRFLPRCILLVLVTTV</sequence>
<dbReference type="Gramene" id="PSS35709">
    <property type="protein sequence ID" value="PSS35709"/>
    <property type="gene ID" value="CEY00_Acc00197"/>
</dbReference>
<reference evidence="2 3" key="1">
    <citation type="submission" date="2017-07" db="EMBL/GenBank/DDBJ databases">
        <title>An improved, manually edited Actinidia chinensis var. chinensis (kiwifruit) genome highlights the challenges associated with draft genomes and gene prediction in plants.</title>
        <authorList>
            <person name="Pilkington S."/>
            <person name="Crowhurst R."/>
            <person name="Hilario E."/>
            <person name="Nardozza S."/>
            <person name="Fraser L."/>
            <person name="Peng Y."/>
            <person name="Gunaseelan K."/>
            <person name="Simpson R."/>
            <person name="Tahir J."/>
            <person name="Deroles S."/>
            <person name="Templeton K."/>
            <person name="Luo Z."/>
            <person name="Davy M."/>
            <person name="Cheng C."/>
            <person name="Mcneilage M."/>
            <person name="Scaglione D."/>
            <person name="Liu Y."/>
            <person name="Zhang Q."/>
            <person name="Datson P."/>
            <person name="De Silva N."/>
            <person name="Gardiner S."/>
            <person name="Bassett H."/>
            <person name="Chagne D."/>
            <person name="Mccallum J."/>
            <person name="Dzierzon H."/>
            <person name="Deng C."/>
            <person name="Wang Y.-Y."/>
            <person name="Barron N."/>
            <person name="Manako K."/>
            <person name="Bowen J."/>
            <person name="Foster T."/>
            <person name="Erridge Z."/>
            <person name="Tiffin H."/>
            <person name="Waite C."/>
            <person name="Davies K."/>
            <person name="Grierson E."/>
            <person name="Laing W."/>
            <person name="Kirk R."/>
            <person name="Chen X."/>
            <person name="Wood M."/>
            <person name="Montefiori M."/>
            <person name="Brummell D."/>
            <person name="Schwinn K."/>
            <person name="Catanach A."/>
            <person name="Fullerton C."/>
            <person name="Li D."/>
            <person name="Meiyalaghan S."/>
            <person name="Nieuwenhuizen N."/>
            <person name="Read N."/>
            <person name="Prakash R."/>
            <person name="Hunter D."/>
            <person name="Zhang H."/>
            <person name="Mckenzie M."/>
            <person name="Knabel M."/>
            <person name="Harris A."/>
            <person name="Allan A."/>
            <person name="Chen A."/>
            <person name="Janssen B."/>
            <person name="Plunkett B."/>
            <person name="Dwamena C."/>
            <person name="Voogd C."/>
            <person name="Leif D."/>
            <person name="Lafferty D."/>
            <person name="Souleyre E."/>
            <person name="Varkonyi-Gasic E."/>
            <person name="Gambi F."/>
            <person name="Hanley J."/>
            <person name="Yao J.-L."/>
            <person name="Cheung J."/>
            <person name="David K."/>
            <person name="Warren B."/>
            <person name="Marsh K."/>
            <person name="Snowden K."/>
            <person name="Lin-Wang K."/>
            <person name="Brian L."/>
            <person name="Martinez-Sanchez M."/>
            <person name="Wang M."/>
            <person name="Ileperuma N."/>
            <person name="Macnee N."/>
            <person name="Campin R."/>
            <person name="Mcatee P."/>
            <person name="Drummond R."/>
            <person name="Espley R."/>
            <person name="Ireland H."/>
            <person name="Wu R."/>
            <person name="Atkinson R."/>
            <person name="Karunairetnam S."/>
            <person name="Bulley S."/>
            <person name="Chunkath S."/>
            <person name="Hanley Z."/>
            <person name="Storey R."/>
            <person name="Thrimawithana A."/>
            <person name="Thomson S."/>
            <person name="David C."/>
            <person name="Testolin R."/>
        </authorList>
    </citation>
    <scope>NUCLEOTIDE SEQUENCE [LARGE SCALE GENOMIC DNA]</scope>
    <source>
        <strain evidence="3">cv. Red5</strain>
        <tissue evidence="2">Young leaf</tissue>
    </source>
</reference>
<proteinExistence type="predicted"/>
<reference evidence="3" key="2">
    <citation type="journal article" date="2018" name="BMC Genomics">
        <title>A manually annotated Actinidia chinensis var. chinensis (kiwifruit) genome highlights the challenges associated with draft genomes and gene prediction in plants.</title>
        <authorList>
            <person name="Pilkington S.M."/>
            <person name="Crowhurst R."/>
            <person name="Hilario E."/>
            <person name="Nardozza S."/>
            <person name="Fraser L."/>
            <person name="Peng Y."/>
            <person name="Gunaseelan K."/>
            <person name="Simpson R."/>
            <person name="Tahir J."/>
            <person name="Deroles S.C."/>
            <person name="Templeton K."/>
            <person name="Luo Z."/>
            <person name="Davy M."/>
            <person name="Cheng C."/>
            <person name="McNeilage M."/>
            <person name="Scaglione D."/>
            <person name="Liu Y."/>
            <person name="Zhang Q."/>
            <person name="Datson P."/>
            <person name="De Silva N."/>
            <person name="Gardiner S.E."/>
            <person name="Bassett H."/>
            <person name="Chagne D."/>
            <person name="McCallum J."/>
            <person name="Dzierzon H."/>
            <person name="Deng C."/>
            <person name="Wang Y.Y."/>
            <person name="Barron L."/>
            <person name="Manako K."/>
            <person name="Bowen J."/>
            <person name="Foster T.M."/>
            <person name="Erridge Z.A."/>
            <person name="Tiffin H."/>
            <person name="Waite C.N."/>
            <person name="Davies K.M."/>
            <person name="Grierson E.P."/>
            <person name="Laing W.A."/>
            <person name="Kirk R."/>
            <person name="Chen X."/>
            <person name="Wood M."/>
            <person name="Montefiori M."/>
            <person name="Brummell D.A."/>
            <person name="Schwinn K.E."/>
            <person name="Catanach A."/>
            <person name="Fullerton C."/>
            <person name="Li D."/>
            <person name="Meiyalaghan S."/>
            <person name="Nieuwenhuizen N."/>
            <person name="Read N."/>
            <person name="Prakash R."/>
            <person name="Hunter D."/>
            <person name="Zhang H."/>
            <person name="McKenzie M."/>
            <person name="Knabel M."/>
            <person name="Harris A."/>
            <person name="Allan A.C."/>
            <person name="Gleave A."/>
            <person name="Chen A."/>
            <person name="Janssen B.J."/>
            <person name="Plunkett B."/>
            <person name="Ampomah-Dwamena C."/>
            <person name="Voogd C."/>
            <person name="Leif D."/>
            <person name="Lafferty D."/>
            <person name="Souleyre E.J.F."/>
            <person name="Varkonyi-Gasic E."/>
            <person name="Gambi F."/>
            <person name="Hanley J."/>
            <person name="Yao J.L."/>
            <person name="Cheung J."/>
            <person name="David K.M."/>
            <person name="Warren B."/>
            <person name="Marsh K."/>
            <person name="Snowden K.C."/>
            <person name="Lin-Wang K."/>
            <person name="Brian L."/>
            <person name="Martinez-Sanchez M."/>
            <person name="Wang M."/>
            <person name="Ileperuma N."/>
            <person name="Macnee N."/>
            <person name="Campin R."/>
            <person name="McAtee P."/>
            <person name="Drummond R.S.M."/>
            <person name="Espley R.V."/>
            <person name="Ireland H.S."/>
            <person name="Wu R."/>
            <person name="Atkinson R.G."/>
            <person name="Karunairetnam S."/>
            <person name="Bulley S."/>
            <person name="Chunkath S."/>
            <person name="Hanley Z."/>
            <person name="Storey R."/>
            <person name="Thrimawithana A.H."/>
            <person name="Thomson S."/>
            <person name="David C."/>
            <person name="Testolin R."/>
            <person name="Huang H."/>
            <person name="Hellens R.P."/>
            <person name="Schaffer R.J."/>
        </authorList>
    </citation>
    <scope>NUCLEOTIDE SEQUENCE [LARGE SCALE GENOMIC DNA]</scope>
    <source>
        <strain evidence="3">cv. Red5</strain>
    </source>
</reference>
<evidence type="ECO:0000256" key="1">
    <source>
        <dbReference type="SAM" id="MobiDB-lite"/>
    </source>
</evidence>
<gene>
    <name evidence="2" type="ORF">CEY00_Acc00197</name>
</gene>
<protein>
    <submittedName>
        <fullName evidence="2">Ribosome biogenesis protein like</fullName>
    </submittedName>
</protein>
<accession>A0A2R6S0E7</accession>
<evidence type="ECO:0000313" key="2">
    <source>
        <dbReference type="EMBL" id="PSS35709.1"/>
    </source>
</evidence>
<dbReference type="InParanoid" id="A0A2R6S0E7"/>